<reference evidence="4" key="1">
    <citation type="submission" date="2010-08" db="EMBL/GenBank/DDBJ databases">
        <authorList>
            <consortium name="Caenorhabditis japonica Sequencing Consortium"/>
            <person name="Wilson R.K."/>
        </authorList>
    </citation>
    <scope>NUCLEOTIDE SEQUENCE [LARGE SCALE GENOMIC DNA]</scope>
    <source>
        <strain evidence="4">DF5081</strain>
    </source>
</reference>
<dbReference type="Proteomes" id="UP000005237">
    <property type="component" value="Unassembled WGS sequence"/>
</dbReference>
<dbReference type="EnsemblMetazoa" id="CJA02486b.1">
    <property type="protein sequence ID" value="CJA02486b.1"/>
    <property type="gene ID" value="WBGene00121690"/>
</dbReference>
<feature type="compositionally biased region" description="Acidic residues" evidence="2">
    <location>
        <begin position="126"/>
        <end position="148"/>
    </location>
</feature>
<evidence type="ECO:0000313" key="3">
    <source>
        <dbReference type="EnsemblMetazoa" id="CJA02486b.1"/>
    </source>
</evidence>
<accession>A0A8R1DH04</accession>
<reference evidence="3" key="2">
    <citation type="submission" date="2022-06" db="UniProtKB">
        <authorList>
            <consortium name="EnsemblMetazoa"/>
        </authorList>
    </citation>
    <scope>IDENTIFICATION</scope>
    <source>
        <strain evidence="3">DF5081</strain>
    </source>
</reference>
<keyword evidence="1" id="KW-0175">Coiled coil</keyword>
<evidence type="ECO:0000256" key="2">
    <source>
        <dbReference type="SAM" id="MobiDB-lite"/>
    </source>
</evidence>
<name>A0A8R1DH04_CAEJA</name>
<evidence type="ECO:0000313" key="4">
    <source>
        <dbReference type="Proteomes" id="UP000005237"/>
    </source>
</evidence>
<sequence length="257" mass="28830">MREVIIPASSIVKIVLDGKNVKKNEEIEENRAAQQAEDLGIQETMDRIPELSDEVEENAEIAEKVAERIAEKIEEEEESLGLTNEDLQNLATDLRKTVFENLMNKANELVDFNSNDQQDVEVGEAVDVENEEEKDQQEEEKEEEEEIILDLPVDPNSIISRSELPSEPEIPRSNVYESEDLDGVLLPGPELSDEEIARIAAESVQEPDEESREFVVDPVPSLPKVRGARIGEGVVPDSASQLHVFVQIFTLSLILLF</sequence>
<proteinExistence type="predicted"/>
<protein>
    <submittedName>
        <fullName evidence="3">Uncharacterized protein</fullName>
    </submittedName>
</protein>
<dbReference type="AlphaFoldDB" id="A0A8R1DH04"/>
<keyword evidence="4" id="KW-1185">Reference proteome</keyword>
<feature type="coiled-coil region" evidence="1">
    <location>
        <begin position="52"/>
        <end position="93"/>
    </location>
</feature>
<evidence type="ECO:0000256" key="1">
    <source>
        <dbReference type="SAM" id="Coils"/>
    </source>
</evidence>
<feature type="region of interest" description="Disordered" evidence="2">
    <location>
        <begin position="126"/>
        <end position="178"/>
    </location>
</feature>
<organism evidence="3 4">
    <name type="scientific">Caenorhabditis japonica</name>
    <dbReference type="NCBI Taxonomy" id="281687"/>
    <lineage>
        <taxon>Eukaryota</taxon>
        <taxon>Metazoa</taxon>
        <taxon>Ecdysozoa</taxon>
        <taxon>Nematoda</taxon>
        <taxon>Chromadorea</taxon>
        <taxon>Rhabditida</taxon>
        <taxon>Rhabditina</taxon>
        <taxon>Rhabditomorpha</taxon>
        <taxon>Rhabditoidea</taxon>
        <taxon>Rhabditidae</taxon>
        <taxon>Peloderinae</taxon>
        <taxon>Caenorhabditis</taxon>
    </lineage>
</organism>